<dbReference type="PATRIC" id="fig|579748.3.peg.904"/>
<sequence length="465" mass="51856">MSKILIPSSLMELTGLVQQCLLLAKEQGFSIEEVELGVSATQSIQLVGDQQAIEIGTDLIDGYNELSTYSFALLYQSEISPTQFEKHSSQSIFVGIADNQIVDGNGNIGQLDIWRHPFSNEIRALSIKTEFTTTFVPQQHLAWVMCLLALDFPIEDALTLARAMTNQQAHVSRETHFPGNCDSQHSTLLACQYTDFPTPVLEDKRLGIQVGWSAQGETVSFPTLPKHSLGLYPVVDDVSWIERLLPLGINTIQLRIKNPHQEDLEQQIMRAIELGRQYKAQVFINDYWQLAIKHGAYGVHLGQEDIEESNLAQLSKEGIRLGLSTHGYYELLRIVQIHPSYIALGHIFPTTTKQMPSKPQGLVRLALYQKLIDSIPYSPVQNGDLKSRCVLGYPTVAIGGIDQINADQVWQTGVSSLAVVRAITLATSPQTVIEYFSHLMQPRRLEFIDANRNSAEIVRGEHVVG</sequence>
<dbReference type="STRING" id="579748.TW81_04410"/>
<evidence type="ECO:0000256" key="2">
    <source>
        <dbReference type="ARBA" id="ARBA00022679"/>
    </source>
</evidence>
<evidence type="ECO:0000256" key="5">
    <source>
        <dbReference type="ARBA" id="ARBA00022977"/>
    </source>
</evidence>
<gene>
    <name evidence="7" type="primary">thiE</name>
    <name evidence="7" type="ORF">TW81_04410</name>
</gene>
<organism evidence="7 8">
    <name type="scientific">Vibrio galatheae</name>
    <dbReference type="NCBI Taxonomy" id="579748"/>
    <lineage>
        <taxon>Bacteria</taxon>
        <taxon>Pseudomonadati</taxon>
        <taxon>Pseudomonadota</taxon>
        <taxon>Gammaproteobacteria</taxon>
        <taxon>Vibrionales</taxon>
        <taxon>Vibrionaceae</taxon>
        <taxon>Vibrio</taxon>
    </lineage>
</organism>
<evidence type="ECO:0000256" key="4">
    <source>
        <dbReference type="ARBA" id="ARBA00022842"/>
    </source>
</evidence>
<reference evidence="7 8" key="1">
    <citation type="journal article" date="2015" name="BMC Genomics">
        <title>Genome mining reveals unlocked bioactive potential of marine Gram-negative bacteria.</title>
        <authorList>
            <person name="Machado H."/>
            <person name="Sonnenschein E.C."/>
            <person name="Melchiorsen J."/>
            <person name="Gram L."/>
        </authorList>
    </citation>
    <scope>NUCLEOTIDE SEQUENCE [LARGE SCALE GENOMIC DNA]</scope>
    <source>
        <strain evidence="7 8">S2757</strain>
    </source>
</reference>
<dbReference type="Gene3D" id="3.20.20.70">
    <property type="entry name" value="Aldolase class I"/>
    <property type="match status" value="1"/>
</dbReference>
<comment type="caution">
    <text evidence="7">The sequence shown here is derived from an EMBL/GenBank/DDBJ whole genome shotgun (WGS) entry which is preliminary data.</text>
</comment>
<keyword evidence="4" id="KW-0460">Magnesium</keyword>
<dbReference type="FunFam" id="3.20.20.70:FF:000064">
    <property type="entry name" value="Thiamine-phosphate synthase"/>
    <property type="match status" value="1"/>
</dbReference>
<evidence type="ECO:0000256" key="1">
    <source>
        <dbReference type="ARBA" id="ARBA00004948"/>
    </source>
</evidence>
<dbReference type="AlphaFoldDB" id="A0A0F4NNM4"/>
<proteinExistence type="predicted"/>
<dbReference type="GO" id="GO:0009228">
    <property type="term" value="P:thiamine biosynthetic process"/>
    <property type="evidence" value="ECO:0007669"/>
    <property type="project" value="UniProtKB-KW"/>
</dbReference>
<comment type="pathway">
    <text evidence="1">Cofactor biosynthesis; thiamine diphosphate biosynthesis.</text>
</comment>
<dbReference type="RefSeq" id="WP_045954520.1">
    <property type="nucleotide sequence ID" value="NZ_JXXV01000008.1"/>
</dbReference>
<protein>
    <submittedName>
        <fullName evidence="7">Thiamine-phosphate pyrophosphorylase</fullName>
        <ecNumber evidence="7">2.5.1.3</ecNumber>
    </submittedName>
</protein>
<feature type="domain" description="Thiamine phosphate synthase/TenI" evidence="6">
    <location>
        <begin position="237"/>
        <end position="423"/>
    </location>
</feature>
<dbReference type="InterPro" id="IPR036206">
    <property type="entry name" value="ThiamineP_synth_sf"/>
</dbReference>
<keyword evidence="2 7" id="KW-0808">Transferase</keyword>
<keyword evidence="3" id="KW-0479">Metal-binding</keyword>
<dbReference type="GO" id="GO:0046872">
    <property type="term" value="F:metal ion binding"/>
    <property type="evidence" value="ECO:0007669"/>
    <property type="project" value="UniProtKB-KW"/>
</dbReference>
<dbReference type="PANTHER" id="PTHR20857">
    <property type="entry name" value="THIAMINE-PHOSPHATE PYROPHOSPHORYLASE"/>
    <property type="match status" value="1"/>
</dbReference>
<dbReference type="SUPFAM" id="SSF51391">
    <property type="entry name" value="Thiamin phosphate synthase"/>
    <property type="match status" value="1"/>
</dbReference>
<name>A0A0F4NNM4_9VIBR</name>
<dbReference type="InterPro" id="IPR022998">
    <property type="entry name" value="ThiamineP_synth_TenI"/>
</dbReference>
<dbReference type="InterPro" id="IPR013785">
    <property type="entry name" value="Aldolase_TIM"/>
</dbReference>
<evidence type="ECO:0000313" key="7">
    <source>
        <dbReference type="EMBL" id="KJY84428.1"/>
    </source>
</evidence>
<evidence type="ECO:0000313" key="8">
    <source>
        <dbReference type="Proteomes" id="UP000033673"/>
    </source>
</evidence>
<keyword evidence="5" id="KW-0784">Thiamine biosynthesis</keyword>
<keyword evidence="8" id="KW-1185">Reference proteome</keyword>
<dbReference type="GO" id="GO:0005737">
    <property type="term" value="C:cytoplasm"/>
    <property type="evidence" value="ECO:0007669"/>
    <property type="project" value="TreeGrafter"/>
</dbReference>
<dbReference type="Pfam" id="PF02581">
    <property type="entry name" value="TMP-TENI"/>
    <property type="match status" value="1"/>
</dbReference>
<dbReference type="GO" id="GO:0004789">
    <property type="term" value="F:thiamine-phosphate diphosphorylase activity"/>
    <property type="evidence" value="ECO:0007669"/>
    <property type="project" value="UniProtKB-EC"/>
</dbReference>
<dbReference type="OrthoDB" id="9810880at2"/>
<accession>A0A0F4NNM4</accession>
<dbReference type="CDD" id="cd00564">
    <property type="entry name" value="TMP_TenI"/>
    <property type="match status" value="1"/>
</dbReference>
<evidence type="ECO:0000256" key="3">
    <source>
        <dbReference type="ARBA" id="ARBA00022723"/>
    </source>
</evidence>
<dbReference type="PANTHER" id="PTHR20857:SF15">
    <property type="entry name" value="THIAMINE-PHOSPHATE SYNTHASE"/>
    <property type="match status" value="1"/>
</dbReference>
<dbReference type="NCBIfam" id="NF002904">
    <property type="entry name" value="PRK03512.1"/>
    <property type="match status" value="1"/>
</dbReference>
<dbReference type="Proteomes" id="UP000033673">
    <property type="component" value="Unassembled WGS sequence"/>
</dbReference>
<evidence type="ECO:0000259" key="6">
    <source>
        <dbReference type="Pfam" id="PF02581"/>
    </source>
</evidence>
<dbReference type="EMBL" id="JXXV01000008">
    <property type="protein sequence ID" value="KJY84428.1"/>
    <property type="molecule type" value="Genomic_DNA"/>
</dbReference>
<dbReference type="NCBIfam" id="NF008933">
    <property type="entry name" value="PRK12290.1"/>
    <property type="match status" value="1"/>
</dbReference>
<dbReference type="EC" id="2.5.1.3" evidence="7"/>